<dbReference type="PANTHER" id="PTHR43353">
    <property type="entry name" value="SUCCINATE-SEMIALDEHYDE DEHYDROGENASE, MITOCHONDRIAL"/>
    <property type="match status" value="1"/>
</dbReference>
<evidence type="ECO:0000313" key="7">
    <source>
        <dbReference type="Proteomes" id="UP000185783"/>
    </source>
</evidence>
<dbReference type="EMBL" id="LVVZ01000009">
    <property type="protein sequence ID" value="OKL44982.1"/>
    <property type="molecule type" value="Genomic_DNA"/>
</dbReference>
<dbReference type="CDD" id="cd07103">
    <property type="entry name" value="ALDH_F5_SSADH_GabD"/>
    <property type="match status" value="1"/>
</dbReference>
<dbReference type="Pfam" id="PF00171">
    <property type="entry name" value="Aldedh"/>
    <property type="match status" value="1"/>
</dbReference>
<proteinExistence type="inferred from homology"/>
<evidence type="ECO:0000256" key="1">
    <source>
        <dbReference type="ARBA" id="ARBA00009986"/>
    </source>
</evidence>
<dbReference type="NCBIfam" id="TIGR01780">
    <property type="entry name" value="SSADH"/>
    <property type="match status" value="1"/>
</dbReference>
<dbReference type="PANTHER" id="PTHR43353:SF5">
    <property type="entry name" value="SUCCINATE-SEMIALDEHYDE DEHYDROGENASE, MITOCHONDRIAL"/>
    <property type="match status" value="1"/>
</dbReference>
<dbReference type="Gene3D" id="3.40.605.10">
    <property type="entry name" value="Aldehyde Dehydrogenase, Chain A, domain 1"/>
    <property type="match status" value="1"/>
</dbReference>
<name>A0A1U7JJV8_9HYPH</name>
<dbReference type="SUPFAM" id="SSF53720">
    <property type="entry name" value="ALDH-like"/>
    <property type="match status" value="1"/>
</dbReference>
<dbReference type="InterPro" id="IPR016161">
    <property type="entry name" value="Ald_DH/histidinol_DH"/>
</dbReference>
<feature type="active site" evidence="3">
    <location>
        <position position="254"/>
    </location>
</feature>
<evidence type="ECO:0000256" key="4">
    <source>
        <dbReference type="RuleBase" id="RU003345"/>
    </source>
</evidence>
<evidence type="ECO:0000256" key="2">
    <source>
        <dbReference type="ARBA" id="ARBA00023002"/>
    </source>
</evidence>
<dbReference type="PROSITE" id="PS00070">
    <property type="entry name" value="ALDEHYDE_DEHYDR_CYS"/>
    <property type="match status" value="1"/>
</dbReference>
<dbReference type="InterPro" id="IPR016160">
    <property type="entry name" value="Ald_DH_CS_CYS"/>
</dbReference>
<dbReference type="InterPro" id="IPR010102">
    <property type="entry name" value="Succ_semiAld_DH"/>
</dbReference>
<dbReference type="InterPro" id="IPR016163">
    <property type="entry name" value="Ald_DH_C"/>
</dbReference>
<dbReference type="GO" id="GO:0009450">
    <property type="term" value="P:gamma-aminobutyric acid catabolic process"/>
    <property type="evidence" value="ECO:0007669"/>
    <property type="project" value="InterPro"/>
</dbReference>
<dbReference type="InterPro" id="IPR016162">
    <property type="entry name" value="Ald_DH_N"/>
</dbReference>
<gene>
    <name evidence="6" type="primary">gabD</name>
    <name evidence="6" type="ORF">A3843_05640</name>
</gene>
<reference evidence="6 7" key="1">
    <citation type="submission" date="2016-03" db="EMBL/GenBank/DDBJ databases">
        <title>Genome sequence of Nesiotobacter sp. nov., a moderately halophilic alphaproteobacterium isolated from the Yellow Sea, China.</title>
        <authorList>
            <person name="Zhang G."/>
            <person name="Zhang R."/>
        </authorList>
    </citation>
    <scope>NUCLEOTIDE SEQUENCE [LARGE SCALE GENOMIC DNA]</scope>
    <source>
        <strain evidence="6 7">WB1-6</strain>
    </source>
</reference>
<protein>
    <submittedName>
        <fullName evidence="6">Succinate-semialdehyde dehydrogenase (NADP(+))</fullName>
    </submittedName>
</protein>
<comment type="similarity">
    <text evidence="1 4">Belongs to the aldehyde dehydrogenase family.</text>
</comment>
<dbReference type="STRING" id="197461.A3843_05640"/>
<keyword evidence="7" id="KW-1185">Reference proteome</keyword>
<comment type="caution">
    <text evidence="6">The sequence shown here is derived from an EMBL/GenBank/DDBJ whole genome shotgun (WGS) entry which is preliminary data.</text>
</comment>
<dbReference type="PROSITE" id="PS00687">
    <property type="entry name" value="ALDEHYDE_DEHYDR_GLU"/>
    <property type="match status" value="1"/>
</dbReference>
<dbReference type="Gene3D" id="3.40.309.10">
    <property type="entry name" value="Aldehyde Dehydrogenase, Chain A, domain 2"/>
    <property type="match status" value="1"/>
</dbReference>
<accession>A0A1U7JJV8</accession>
<dbReference type="InterPro" id="IPR029510">
    <property type="entry name" value="Ald_DH_CS_GLU"/>
</dbReference>
<organism evidence="6 7">
    <name type="scientific">Pseudovibrio exalbescens</name>
    <dbReference type="NCBI Taxonomy" id="197461"/>
    <lineage>
        <taxon>Bacteria</taxon>
        <taxon>Pseudomonadati</taxon>
        <taxon>Pseudomonadota</taxon>
        <taxon>Alphaproteobacteria</taxon>
        <taxon>Hyphomicrobiales</taxon>
        <taxon>Stappiaceae</taxon>
        <taxon>Pseudovibrio</taxon>
    </lineage>
</organism>
<feature type="domain" description="Aldehyde dehydrogenase" evidence="5">
    <location>
        <begin position="18"/>
        <end position="477"/>
    </location>
</feature>
<sequence length="484" mass="51562">MADYSKFLKESNLIGGQWVPSESGATVDVINPATGEVIGKVPNSGASETKRAIDAAQTAFNKFKRTTATERAILLRKLHDALMDNQDALATLLTTEQGKPLAEARGEIAIGAAYVLWYAEEIRRAYGDIVPSPLRGRRILVTKHPTGVVGAITPWNFPSSMLARKLGPALAAGCTTVVKPATVTPYSALAWGVLAEEVGFPAGAVNILTGSARAIGGEIMANPIVRKVTFTGSTEVGKTLIRQSADTVKKVSMELGGNAPFIVFEDADLDRAVKGAMAAKFRNSGQTCVCTNRFYVHDSVYDKFVGKLAAATSQLKVGNGLEDGTEQGPLIDDTALAKMDEFMNDAREKGGRIVQGGKRHALGGQFFEPTVIAEANDAMQVTNEEIFGPIAAIFRFSSEEEAISKANDTEFGLAAYAYTKDLGRAFRLNEELEYGLIGINEGIITTVEAPFGGLKESGLGKEGGHQGLEDYLDTKYVAIGGLDL</sequence>
<dbReference type="FunFam" id="3.40.309.10:FF:000004">
    <property type="entry name" value="Succinate-semialdehyde dehydrogenase I"/>
    <property type="match status" value="1"/>
</dbReference>
<dbReference type="GO" id="GO:0004777">
    <property type="term" value="F:succinate-semialdehyde dehydrogenase (NAD+) activity"/>
    <property type="evidence" value="ECO:0007669"/>
    <property type="project" value="TreeGrafter"/>
</dbReference>
<evidence type="ECO:0000313" key="6">
    <source>
        <dbReference type="EMBL" id="OKL44982.1"/>
    </source>
</evidence>
<dbReference type="InterPro" id="IPR015590">
    <property type="entry name" value="Aldehyde_DH_dom"/>
</dbReference>
<keyword evidence="2 4" id="KW-0560">Oxidoreductase</keyword>
<dbReference type="AlphaFoldDB" id="A0A1U7JJV8"/>
<dbReference type="Proteomes" id="UP000185783">
    <property type="component" value="Unassembled WGS sequence"/>
</dbReference>
<dbReference type="FunFam" id="3.40.605.10:FF:000005">
    <property type="entry name" value="Succinate-semialdehyde dehydrogenase I"/>
    <property type="match status" value="1"/>
</dbReference>
<dbReference type="InterPro" id="IPR050740">
    <property type="entry name" value="Aldehyde_DH_Superfamily"/>
</dbReference>
<evidence type="ECO:0000256" key="3">
    <source>
        <dbReference type="PROSITE-ProRule" id="PRU10007"/>
    </source>
</evidence>
<dbReference type="RefSeq" id="WP_028482301.1">
    <property type="nucleotide sequence ID" value="NZ_LVVZ01000009.1"/>
</dbReference>
<evidence type="ECO:0000259" key="5">
    <source>
        <dbReference type="Pfam" id="PF00171"/>
    </source>
</evidence>